<dbReference type="AlphaFoldDB" id="A0A5M3VSX5"/>
<dbReference type="Pfam" id="PF01872">
    <property type="entry name" value="RibD_C"/>
    <property type="match status" value="1"/>
</dbReference>
<dbReference type="InterPro" id="IPR002734">
    <property type="entry name" value="RibDG_C"/>
</dbReference>
<proteinExistence type="predicted"/>
<organism evidence="2 3">
    <name type="scientific">Acrocarpospora corrugata</name>
    <dbReference type="NCBI Taxonomy" id="35763"/>
    <lineage>
        <taxon>Bacteria</taxon>
        <taxon>Bacillati</taxon>
        <taxon>Actinomycetota</taxon>
        <taxon>Actinomycetes</taxon>
        <taxon>Streptosporangiales</taxon>
        <taxon>Streptosporangiaceae</taxon>
        <taxon>Acrocarpospora</taxon>
    </lineage>
</organism>
<dbReference type="InterPro" id="IPR024072">
    <property type="entry name" value="DHFR-like_dom_sf"/>
</dbReference>
<dbReference type="EMBL" id="BLAD01000042">
    <property type="protein sequence ID" value="GER99876.1"/>
    <property type="molecule type" value="Genomic_DNA"/>
</dbReference>
<dbReference type="RefSeq" id="WP_155336255.1">
    <property type="nucleotide sequence ID" value="NZ_BAAABN010000043.1"/>
</dbReference>
<dbReference type="PANTHER" id="PTHR38011:SF12">
    <property type="entry name" value="BIFUNCTIONAL DEAMINASE-REDUCTASE DOMAIN PROTEIN"/>
    <property type="match status" value="1"/>
</dbReference>
<dbReference type="Proteomes" id="UP000334990">
    <property type="component" value="Unassembled WGS sequence"/>
</dbReference>
<reference evidence="2 3" key="1">
    <citation type="submission" date="2019-10" db="EMBL/GenBank/DDBJ databases">
        <title>Whole genome shotgun sequence of Acrocarpospora corrugata NBRC 13972.</title>
        <authorList>
            <person name="Ichikawa N."/>
            <person name="Kimura A."/>
            <person name="Kitahashi Y."/>
            <person name="Komaki H."/>
            <person name="Oguchi A."/>
        </authorList>
    </citation>
    <scope>NUCLEOTIDE SEQUENCE [LARGE SCALE GENOMIC DNA]</scope>
    <source>
        <strain evidence="2 3">NBRC 13972</strain>
    </source>
</reference>
<protein>
    <submittedName>
        <fullName evidence="2">Deaminase reductase</fullName>
    </submittedName>
</protein>
<dbReference type="GO" id="GO:0009231">
    <property type="term" value="P:riboflavin biosynthetic process"/>
    <property type="evidence" value="ECO:0007669"/>
    <property type="project" value="InterPro"/>
</dbReference>
<sequence length="203" mass="21891">MENVVLNMSVSVDGFSAGPDVTVEHPMGEGGERLHEWLFNSSSDRAVPAGGTSPNGVDAQVAQELLASTGAVVVGRRTFDVGVELWGDTPFPVPCFVLTHQAREQLVMKSAAFTFVTDGIESALRQAQAAARGKNVLIMGGANTAQQFVRAGLVDEIQIQLVPVLLGSGTRLFDRLGTDHIELERNRLIESPYVTHLRFHVAR</sequence>
<gene>
    <name evidence="2" type="ORF">Acor_19400</name>
</gene>
<comment type="caution">
    <text evidence="2">The sequence shown here is derived from an EMBL/GenBank/DDBJ whole genome shotgun (WGS) entry which is preliminary data.</text>
</comment>
<evidence type="ECO:0000313" key="2">
    <source>
        <dbReference type="EMBL" id="GER99876.1"/>
    </source>
</evidence>
<keyword evidence="3" id="KW-1185">Reference proteome</keyword>
<name>A0A5M3VSX5_9ACTN</name>
<feature type="domain" description="Bacterial bifunctional deaminase-reductase C-terminal" evidence="1">
    <location>
        <begin position="4"/>
        <end position="184"/>
    </location>
</feature>
<dbReference type="InterPro" id="IPR050765">
    <property type="entry name" value="Riboflavin_Biosynth_HTPR"/>
</dbReference>
<accession>A0A5M3VSX5</accession>
<evidence type="ECO:0000259" key="1">
    <source>
        <dbReference type="Pfam" id="PF01872"/>
    </source>
</evidence>
<dbReference type="PANTHER" id="PTHR38011">
    <property type="entry name" value="DIHYDROFOLATE REDUCTASE FAMILY PROTEIN (AFU_ORTHOLOGUE AFUA_8G06820)"/>
    <property type="match status" value="1"/>
</dbReference>
<dbReference type="Gene3D" id="3.40.430.10">
    <property type="entry name" value="Dihydrofolate Reductase, subunit A"/>
    <property type="match status" value="1"/>
</dbReference>
<evidence type="ECO:0000313" key="3">
    <source>
        <dbReference type="Proteomes" id="UP000334990"/>
    </source>
</evidence>
<dbReference type="OrthoDB" id="2313602at2"/>
<dbReference type="GO" id="GO:0008703">
    <property type="term" value="F:5-amino-6-(5-phosphoribosylamino)uracil reductase activity"/>
    <property type="evidence" value="ECO:0007669"/>
    <property type="project" value="InterPro"/>
</dbReference>
<dbReference type="SUPFAM" id="SSF53597">
    <property type="entry name" value="Dihydrofolate reductase-like"/>
    <property type="match status" value="1"/>
</dbReference>